<reference evidence="2 3" key="1">
    <citation type="submission" date="2017-08" db="EMBL/GenBank/DDBJ databases">
        <authorList>
            <person name="de Groot N.N."/>
        </authorList>
    </citation>
    <scope>NUCLEOTIDE SEQUENCE [LARGE SCALE GENOMIC DNA]</scope>
    <source>
        <strain evidence="2 3">USBA 78</strain>
    </source>
</reference>
<organism evidence="2 3">
    <name type="scientific">Thalassospira xiamenensis</name>
    <dbReference type="NCBI Taxonomy" id="220697"/>
    <lineage>
        <taxon>Bacteria</taxon>
        <taxon>Pseudomonadati</taxon>
        <taxon>Pseudomonadota</taxon>
        <taxon>Alphaproteobacteria</taxon>
        <taxon>Rhodospirillales</taxon>
        <taxon>Thalassospiraceae</taxon>
        <taxon>Thalassospira</taxon>
    </lineage>
</organism>
<evidence type="ECO:0000313" key="2">
    <source>
        <dbReference type="EMBL" id="SOC31039.1"/>
    </source>
</evidence>
<keyword evidence="1" id="KW-1133">Transmembrane helix</keyword>
<dbReference type="EMBL" id="OBMM01000012">
    <property type="protein sequence ID" value="SOC31039.1"/>
    <property type="molecule type" value="Genomic_DNA"/>
</dbReference>
<dbReference type="RefSeq" id="WP_097053777.1">
    <property type="nucleotide sequence ID" value="NZ_OBMM01000012.1"/>
</dbReference>
<sequence length="156" mass="16712">MNTYAKAMLAGFAATAALSVLMVMKAAMGLMLTLNVISMLSYMAQQMLGLGEMWFGWLMHFLIGTVLWGGLYALSFNKLPTSSPVGKAVVFAVGAWLLMMIMAMPMAGAGLFGLKLGMMAPIMTLVLHIIWGLVLGSIFSVLSSRTVDHINATSDQ</sequence>
<name>A0A285TY30_9PROT</name>
<protein>
    <submittedName>
        <fullName evidence="2">Uncharacterized protein</fullName>
    </submittedName>
</protein>
<feature type="transmembrane region" description="Helical" evidence="1">
    <location>
        <begin position="88"/>
        <end position="112"/>
    </location>
</feature>
<evidence type="ECO:0000256" key="1">
    <source>
        <dbReference type="SAM" id="Phobius"/>
    </source>
</evidence>
<feature type="transmembrane region" description="Helical" evidence="1">
    <location>
        <begin position="118"/>
        <end position="142"/>
    </location>
</feature>
<evidence type="ECO:0000313" key="3">
    <source>
        <dbReference type="Proteomes" id="UP000219068"/>
    </source>
</evidence>
<accession>A0A285TY30</accession>
<keyword evidence="1" id="KW-0472">Membrane</keyword>
<proteinExistence type="predicted"/>
<dbReference type="Pfam" id="PF20587">
    <property type="entry name" value="DUF6789"/>
    <property type="match status" value="1"/>
</dbReference>
<feature type="transmembrane region" description="Helical" evidence="1">
    <location>
        <begin position="53"/>
        <end position="76"/>
    </location>
</feature>
<dbReference type="InterPro" id="IPR046739">
    <property type="entry name" value="DUF6789"/>
</dbReference>
<dbReference type="AlphaFoldDB" id="A0A285TY30"/>
<dbReference type="Proteomes" id="UP000219068">
    <property type="component" value="Unassembled WGS sequence"/>
</dbReference>
<gene>
    <name evidence="2" type="ORF">SAMN05428964_11217</name>
</gene>
<keyword evidence="1" id="KW-0812">Transmembrane</keyword>